<evidence type="ECO:0000313" key="1">
    <source>
        <dbReference type="EMBL" id="ECI2788182.1"/>
    </source>
</evidence>
<reference evidence="2" key="2">
    <citation type="submission" date="2019-10" db="EMBL/GenBank/DDBJ databases">
        <authorList>
            <person name="Ashton P.M."/>
            <person name="Dallman T."/>
            <person name="Nair S."/>
            <person name="De Pinna E."/>
            <person name="Peters T."/>
            <person name="Grant K."/>
        </authorList>
    </citation>
    <scope>NUCLEOTIDE SEQUENCE</scope>
    <source>
        <strain evidence="2">821059</strain>
    </source>
</reference>
<dbReference type="EMBL" id="AAMGKT010000005">
    <property type="protein sequence ID" value="EDH1109508.1"/>
    <property type="molecule type" value="Genomic_DNA"/>
</dbReference>
<name>A0A3U9KWY6_SALET</name>
<evidence type="ECO:0000313" key="2">
    <source>
        <dbReference type="EMBL" id="EDH1109508.1"/>
    </source>
</evidence>
<proteinExistence type="predicted"/>
<sequence>MEIKQQAIKKLSNSMRVYVETHLEFHRLKEIDKEEAIDNLDLAFETKLEAFHSLYDISKSGIDYFEHGDTACLILMRNAIHHRDHLLFKSWNRAIALNDNYKKYLGAEFLLCDYHVLDSPAKMRYYYKLEDFYLRLDEKLGSPYLERRMSAGNRIKIIELLDRELNFSDIKNYANLNRYPLNQIYINVIPIFISAVCRVFKELKLDGIEFFGFDAKTYEEPFTNELSVDFSKIIYTPLRII</sequence>
<reference evidence="1" key="1">
    <citation type="submission" date="2018-07" db="EMBL/GenBank/DDBJ databases">
        <authorList>
            <consortium name="GenomeTrakr network: Whole genome sequencing for foodborne pathogen traceback"/>
        </authorList>
    </citation>
    <scope>NUCLEOTIDE SEQUENCE</scope>
    <source>
        <strain evidence="1">FDA00003717</strain>
    </source>
</reference>
<comment type="caution">
    <text evidence="2">The sequence shown here is derived from an EMBL/GenBank/DDBJ whole genome shotgun (WGS) entry which is preliminary data.</text>
</comment>
<organism evidence="2">
    <name type="scientific">Salmonella enterica I</name>
    <dbReference type="NCBI Taxonomy" id="59201"/>
    <lineage>
        <taxon>Bacteria</taxon>
        <taxon>Pseudomonadati</taxon>
        <taxon>Pseudomonadota</taxon>
        <taxon>Gammaproteobacteria</taxon>
        <taxon>Enterobacterales</taxon>
        <taxon>Enterobacteriaceae</taxon>
        <taxon>Salmonella</taxon>
    </lineage>
</organism>
<dbReference type="AlphaFoldDB" id="A0A3U9KWY6"/>
<protein>
    <submittedName>
        <fullName evidence="2">Uncharacterized protein</fullName>
    </submittedName>
</protein>
<dbReference type="EMBL" id="AAIUQW010000018">
    <property type="protein sequence ID" value="ECI2788182.1"/>
    <property type="molecule type" value="Genomic_DNA"/>
</dbReference>
<accession>A0A3U9KWY6</accession>
<gene>
    <name evidence="1" type="ORF">AIE18_24845</name>
    <name evidence="2" type="ORF">GCX84_08105</name>
</gene>
<dbReference type="RefSeq" id="WP_063814170.1">
    <property type="nucleotide sequence ID" value="NZ_JADDHO010000002.1"/>
</dbReference>